<gene>
    <name evidence="1" type="ordered locus">TPASS_0278</name>
</gene>
<proteinExistence type="predicted"/>
<organism evidence="1 2">
    <name type="scientific">Treponema pallidum subsp. pallidum (strain SS14)</name>
    <dbReference type="NCBI Taxonomy" id="455434"/>
    <lineage>
        <taxon>Bacteria</taxon>
        <taxon>Pseudomonadati</taxon>
        <taxon>Spirochaetota</taxon>
        <taxon>Spirochaetia</taxon>
        <taxon>Spirochaetales</taxon>
        <taxon>Treponemataceae</taxon>
        <taxon>Treponema</taxon>
    </lineage>
</organism>
<sequence length="42" mass="4831">MRARLCQESALDSFLSMRLDGGGHWGRCRRAPDPLWEEQDIA</sequence>
<protein>
    <submittedName>
        <fullName evidence="1">Uncharacterized protein</fullName>
    </submittedName>
</protein>
<dbReference type="KEGG" id="tpp:TPASS_0278"/>
<dbReference type="Proteomes" id="UP000001202">
    <property type="component" value="Chromosome"/>
</dbReference>
<accession>A0A0H3BI07</accession>
<evidence type="ECO:0000313" key="1">
    <source>
        <dbReference type="EMBL" id="ACD70705.1"/>
    </source>
</evidence>
<evidence type="ECO:0000313" key="2">
    <source>
        <dbReference type="Proteomes" id="UP000001202"/>
    </source>
</evidence>
<dbReference type="EMBL" id="CP000805">
    <property type="protein sequence ID" value="ACD70705.1"/>
    <property type="molecule type" value="Genomic_DNA"/>
</dbReference>
<dbReference type="AlphaFoldDB" id="A0A0H3BI07"/>
<reference evidence="1 2" key="1">
    <citation type="journal article" date="2008" name="BMC Microbiol.">
        <title>Complete genome sequence of Treponema pallidum ssp. pallidum strain SS14 determined with oligonucleotide arrays.</title>
        <authorList>
            <person name="Matejkova P."/>
            <person name="Strouhal M."/>
            <person name="Smajs D."/>
            <person name="Norris S.J."/>
            <person name="Palzkill T."/>
            <person name="Petrosino J.F."/>
            <person name="Sodergren E."/>
            <person name="Norton J.E."/>
            <person name="Singh J."/>
            <person name="Richmond T.A."/>
            <person name="Molla M.N."/>
            <person name="Albert T.J."/>
            <person name="Weinstock G.M."/>
        </authorList>
    </citation>
    <scope>NUCLEOTIDE SEQUENCE [LARGE SCALE GENOMIC DNA]</scope>
    <source>
        <strain evidence="1 2">SS14</strain>
    </source>
</reference>
<name>A0A0H3BI07_TREPS</name>